<dbReference type="SUPFAM" id="SSF51197">
    <property type="entry name" value="Clavaminate synthase-like"/>
    <property type="match status" value="1"/>
</dbReference>
<dbReference type="AlphaFoldDB" id="A0AAE9KHH5"/>
<organism evidence="9 11">
    <name type="scientific">Uruburuella suis</name>
    <dbReference type="NCBI Taxonomy" id="252130"/>
    <lineage>
        <taxon>Bacteria</taxon>
        <taxon>Pseudomonadati</taxon>
        <taxon>Pseudomonadota</taxon>
        <taxon>Betaproteobacteria</taxon>
        <taxon>Neisseriales</taxon>
        <taxon>Neisseriaceae</taxon>
        <taxon>Uruburuella</taxon>
    </lineage>
</organism>
<evidence type="ECO:0000313" key="10">
    <source>
        <dbReference type="Proteomes" id="UP000294721"/>
    </source>
</evidence>
<comment type="similarity">
    <text evidence="2">Belongs to the TfdA dioxygenase family.</text>
</comment>
<dbReference type="Pfam" id="PF02668">
    <property type="entry name" value="TauD"/>
    <property type="match status" value="1"/>
</dbReference>
<dbReference type="EC" id="1.14.11.17" evidence="9"/>
<evidence type="ECO:0000313" key="9">
    <source>
        <dbReference type="EMBL" id="UOO80191.1"/>
    </source>
</evidence>
<keyword evidence="4 9" id="KW-0223">Dioxygenase</keyword>
<dbReference type="PANTHER" id="PTHR30468:SF1">
    <property type="entry name" value="ALPHA-KETOGLUTARATE-DEPENDENT SULFONATE DIOXYGENASE"/>
    <property type="match status" value="1"/>
</dbReference>
<name>A0AAE9KHH5_9NEIS</name>
<dbReference type="InterPro" id="IPR003819">
    <property type="entry name" value="TauD/TfdA-like"/>
</dbReference>
<dbReference type="InterPro" id="IPR051323">
    <property type="entry name" value="AtsK-like"/>
</dbReference>
<evidence type="ECO:0000313" key="8">
    <source>
        <dbReference type="EMBL" id="TCP06864.1"/>
    </source>
</evidence>
<evidence type="ECO:0000256" key="1">
    <source>
        <dbReference type="ARBA" id="ARBA00001954"/>
    </source>
</evidence>
<dbReference type="RefSeq" id="WP_132953662.1">
    <property type="nucleotide sequence ID" value="NZ_CALJUB010000101.1"/>
</dbReference>
<dbReference type="GO" id="GO:0005737">
    <property type="term" value="C:cytoplasm"/>
    <property type="evidence" value="ECO:0007669"/>
    <property type="project" value="TreeGrafter"/>
</dbReference>
<dbReference type="KEGG" id="usu:LVJ78_04045"/>
<evidence type="ECO:0000313" key="11">
    <source>
        <dbReference type="Proteomes" id="UP000829756"/>
    </source>
</evidence>
<protein>
    <submittedName>
        <fullName evidence="9">Taurine dioxygenase</fullName>
        <ecNumber evidence="9">1.14.11.17</ecNumber>
    </submittedName>
</protein>
<keyword evidence="3" id="KW-0479">Metal-binding</keyword>
<proteinExistence type="inferred from homology"/>
<evidence type="ECO:0000256" key="6">
    <source>
        <dbReference type="ARBA" id="ARBA00023004"/>
    </source>
</evidence>
<keyword evidence="5 9" id="KW-0560">Oxidoreductase</keyword>
<reference evidence="8 10" key="1">
    <citation type="submission" date="2019-03" db="EMBL/GenBank/DDBJ databases">
        <title>Genomic Encyclopedia of Type Strains, Phase IV (KMG-IV): sequencing the most valuable type-strain genomes for metagenomic binning, comparative biology and taxonomic classification.</title>
        <authorList>
            <person name="Goeker M."/>
        </authorList>
    </citation>
    <scope>NUCLEOTIDE SEQUENCE [LARGE SCALE GENOMIC DNA]</scope>
    <source>
        <strain evidence="8 10">DSM 17474</strain>
    </source>
</reference>
<dbReference type="EMBL" id="SLXE01000010">
    <property type="protein sequence ID" value="TCP06864.1"/>
    <property type="molecule type" value="Genomic_DNA"/>
</dbReference>
<dbReference type="EMBL" id="CP091507">
    <property type="protein sequence ID" value="UOO80191.1"/>
    <property type="molecule type" value="Genomic_DNA"/>
</dbReference>
<dbReference type="Proteomes" id="UP000829756">
    <property type="component" value="Chromosome"/>
</dbReference>
<evidence type="ECO:0000256" key="3">
    <source>
        <dbReference type="ARBA" id="ARBA00022723"/>
    </source>
</evidence>
<evidence type="ECO:0000256" key="4">
    <source>
        <dbReference type="ARBA" id="ARBA00022964"/>
    </source>
</evidence>
<feature type="domain" description="TauD/TfdA-like" evidence="7">
    <location>
        <begin position="8"/>
        <end position="271"/>
    </location>
</feature>
<reference evidence="9" key="3">
    <citation type="journal article" date="2022" name="Res Sq">
        <title>Evolution of multicellular longitudinally dividing oral cavity symbionts (Neisseriaceae).</title>
        <authorList>
            <person name="Nyongesa S."/>
            <person name="Weber P."/>
            <person name="Bernet E."/>
            <person name="Pullido F."/>
            <person name="Nieckarz M."/>
            <person name="Delaby M."/>
            <person name="Nieves C."/>
            <person name="Viehboeck T."/>
            <person name="Krause N."/>
            <person name="Rivera-Millot A."/>
            <person name="Nakamura A."/>
            <person name="Vischer N."/>
            <person name="VanNieuwenhze M."/>
            <person name="Brun Y."/>
            <person name="Cava F."/>
            <person name="Bulgheresi S."/>
            <person name="Veyrier F."/>
        </authorList>
    </citation>
    <scope>NUCLEOTIDE SEQUENCE</scope>
    <source>
        <strain evidence="9">1258/02</strain>
    </source>
</reference>
<dbReference type="PANTHER" id="PTHR30468">
    <property type="entry name" value="ALPHA-KETOGLUTARATE-DEPENDENT SULFONATE DIOXYGENASE"/>
    <property type="match status" value="1"/>
</dbReference>
<reference evidence="9" key="2">
    <citation type="submission" date="2021-12" db="EMBL/GenBank/DDBJ databases">
        <authorList>
            <person name="Veyrier F.J."/>
        </authorList>
    </citation>
    <scope>NUCLEOTIDE SEQUENCE</scope>
    <source>
        <strain evidence="9">1258/02</strain>
    </source>
</reference>
<sequence>MAATLNLTPIQATIGAVIHNIDLNRTDSETTALIQQALLDYQVIFFRRQQLTPQAQVTLAHGFGSLHIHPIYPAAADAPEVMVLDSLQQDLRDNELWHTDVTFRETPPLGCVLRAVKIPPAGGDTLWASGTAAFAALDTDLQQQLTTLTALHDIRRSFPPERFARDEAERQKLEYIFAANPPISHPVVRTHPLTGQPILFVSEGFTTRINELSEQESDRLLAALCRHATQPEFSLRWQWQEGDVAIWDNRSTQHKALFDYGNAHRIMHRVTINGDRPFYRPPQTQAA</sequence>
<dbReference type="Proteomes" id="UP000294721">
    <property type="component" value="Unassembled WGS sequence"/>
</dbReference>
<evidence type="ECO:0000256" key="5">
    <source>
        <dbReference type="ARBA" id="ARBA00023002"/>
    </source>
</evidence>
<dbReference type="GO" id="GO:0000908">
    <property type="term" value="F:taurine dioxygenase activity"/>
    <property type="evidence" value="ECO:0007669"/>
    <property type="project" value="UniProtKB-EC"/>
</dbReference>
<dbReference type="InterPro" id="IPR042098">
    <property type="entry name" value="TauD-like_sf"/>
</dbReference>
<dbReference type="Gene3D" id="3.60.130.10">
    <property type="entry name" value="Clavaminate synthase-like"/>
    <property type="match status" value="1"/>
</dbReference>
<dbReference type="GO" id="GO:0006790">
    <property type="term" value="P:sulfur compound metabolic process"/>
    <property type="evidence" value="ECO:0007669"/>
    <property type="project" value="TreeGrafter"/>
</dbReference>
<evidence type="ECO:0000256" key="2">
    <source>
        <dbReference type="ARBA" id="ARBA00005896"/>
    </source>
</evidence>
<dbReference type="FunFam" id="3.60.130.10:FF:000002">
    <property type="entry name" value="Alpha-ketoglutarate-dependent taurine dioxygenase"/>
    <property type="match status" value="1"/>
</dbReference>
<comment type="cofactor">
    <cofactor evidence="1">
        <name>Fe(2+)</name>
        <dbReference type="ChEBI" id="CHEBI:29033"/>
    </cofactor>
</comment>
<keyword evidence="10" id="KW-1185">Reference proteome</keyword>
<evidence type="ECO:0000259" key="7">
    <source>
        <dbReference type="Pfam" id="PF02668"/>
    </source>
</evidence>
<dbReference type="NCBIfam" id="NF007104">
    <property type="entry name" value="PRK09553.1"/>
    <property type="match status" value="1"/>
</dbReference>
<accession>A0AAE9KHH5</accession>
<dbReference type="GO" id="GO:0046872">
    <property type="term" value="F:metal ion binding"/>
    <property type="evidence" value="ECO:0007669"/>
    <property type="project" value="UniProtKB-KW"/>
</dbReference>
<keyword evidence="6" id="KW-0408">Iron</keyword>
<gene>
    <name evidence="9" type="primary">tauD</name>
    <name evidence="8" type="ORF">EV680_11047</name>
    <name evidence="9" type="ORF">LVJ78_04045</name>
</gene>